<keyword evidence="4" id="KW-0808">Transferase</keyword>
<dbReference type="AlphaFoldDB" id="E0SQ46"/>
<dbReference type="SUPFAM" id="SSF52507">
    <property type="entry name" value="Homo-oligomeric flavin-containing Cys decarboxylases, HFCD"/>
    <property type="match status" value="1"/>
</dbReference>
<keyword evidence="6" id="KW-0456">Lyase</keyword>
<keyword evidence="2" id="KW-0285">Flavoprotein</keyword>
<sequence>MKILLGVTGASGCVVALRLAEVLRKYGFNVIGIYTRSSLIVADTECVSANWFIDKLRGYVDELYSEDDIKAPIASSSNILDAYIIAPASIKTMALIINGIASNLLVRAILNGLRMRKPVVAVVRESPLGEIELEILYKASKKGITIVPAVVGFYTYPQHIGDIVDFIVGKTLDVLGIQNDLYRRWRGAKDPRYLDPCEYLYGSAKT</sequence>
<name>E0SQ46_IGNAA</name>
<accession>E0SQ46</accession>
<gene>
    <name evidence="6" type="ordered locus">Igag_1374</name>
</gene>
<dbReference type="HOGENOM" id="CLU_074522_0_1_2"/>
<dbReference type="EMBL" id="CP002098">
    <property type="protein sequence ID" value="ADM28177.1"/>
    <property type="molecule type" value="Genomic_DNA"/>
</dbReference>
<keyword evidence="7" id="KW-1185">Reference proteome</keyword>
<evidence type="ECO:0000256" key="4">
    <source>
        <dbReference type="ARBA" id="ARBA00022679"/>
    </source>
</evidence>
<evidence type="ECO:0000256" key="2">
    <source>
        <dbReference type="ARBA" id="ARBA00022630"/>
    </source>
</evidence>
<dbReference type="InterPro" id="IPR004507">
    <property type="entry name" value="UbiX-like"/>
</dbReference>
<feature type="domain" description="Flavoprotein" evidence="5">
    <location>
        <begin position="1"/>
        <end position="175"/>
    </location>
</feature>
<dbReference type="KEGG" id="iag:Igag_1374"/>
<evidence type="ECO:0000256" key="3">
    <source>
        <dbReference type="ARBA" id="ARBA00022643"/>
    </source>
</evidence>
<dbReference type="GO" id="GO:0016829">
    <property type="term" value="F:lyase activity"/>
    <property type="evidence" value="ECO:0007669"/>
    <property type="project" value="UniProtKB-KW"/>
</dbReference>
<dbReference type="BioCyc" id="IAGG583356:GHAH-1361-MONOMER"/>
<evidence type="ECO:0000313" key="6">
    <source>
        <dbReference type="EMBL" id="ADM28177.1"/>
    </source>
</evidence>
<evidence type="ECO:0000259" key="5">
    <source>
        <dbReference type="Pfam" id="PF02441"/>
    </source>
</evidence>
<keyword evidence="1" id="KW-0637">Prenyltransferase</keyword>
<organism evidence="6 7">
    <name type="scientific">Ignisphaera aggregans (strain DSM 17230 / JCM 13409 / AQ1.S1)</name>
    <dbReference type="NCBI Taxonomy" id="583356"/>
    <lineage>
        <taxon>Archaea</taxon>
        <taxon>Thermoproteota</taxon>
        <taxon>Thermoprotei</taxon>
        <taxon>Desulfurococcales</taxon>
        <taxon>Desulfurococcaceae</taxon>
        <taxon>Ignisphaera</taxon>
    </lineage>
</organism>
<keyword evidence="3" id="KW-0288">FMN</keyword>
<dbReference type="GO" id="GO:0004659">
    <property type="term" value="F:prenyltransferase activity"/>
    <property type="evidence" value="ECO:0007669"/>
    <property type="project" value="UniProtKB-KW"/>
</dbReference>
<dbReference type="InterPro" id="IPR036551">
    <property type="entry name" value="Flavin_trans-like"/>
</dbReference>
<dbReference type="Gene3D" id="3.40.50.1950">
    <property type="entry name" value="Flavin prenyltransferase-like"/>
    <property type="match status" value="1"/>
</dbReference>
<protein>
    <submittedName>
        <fullName evidence="6">3-octaprenyl-4-hydroxybenzoate carboxy-lyase</fullName>
    </submittedName>
</protein>
<proteinExistence type="predicted"/>
<evidence type="ECO:0000256" key="1">
    <source>
        <dbReference type="ARBA" id="ARBA00022602"/>
    </source>
</evidence>
<reference evidence="6 7" key="1">
    <citation type="journal article" date="2010" name="Stand. Genomic Sci.">
        <title>Complete genome sequence of Ignisphaera aggregans type strain (AQ1.S1).</title>
        <authorList>
            <person name="Goker M."/>
            <person name="Held B."/>
            <person name="Lapidus A."/>
            <person name="Nolan M."/>
            <person name="Spring S."/>
            <person name="Yasawong M."/>
            <person name="Lucas S."/>
            <person name="Glavina Del Rio T."/>
            <person name="Tice H."/>
            <person name="Cheng J.F."/>
            <person name="Goodwin L."/>
            <person name="Tapia R."/>
            <person name="Pitluck S."/>
            <person name="Liolios K."/>
            <person name="Ivanova N."/>
            <person name="Mavromatis K."/>
            <person name="Mikhailova N."/>
            <person name="Pati A."/>
            <person name="Chen A."/>
            <person name="Palaniappan K."/>
            <person name="Brambilla E."/>
            <person name="Land M."/>
            <person name="Hauser L."/>
            <person name="Chang Y.J."/>
            <person name="Jeffries C.D."/>
            <person name="Brettin T."/>
            <person name="Detter J.C."/>
            <person name="Han C."/>
            <person name="Rohde M."/>
            <person name="Sikorski J."/>
            <person name="Woyke T."/>
            <person name="Bristow J."/>
            <person name="Eisen J.A."/>
            <person name="Markowitz V."/>
            <person name="Hugenholtz P."/>
            <person name="Kyrpides N.C."/>
            <person name="Klenk H.P."/>
        </authorList>
    </citation>
    <scope>NUCLEOTIDE SEQUENCE [LARGE SCALE GENOMIC DNA]</scope>
    <source>
        <strain evidence="7">DSM 17230 / JCM 13409 / AQ1.S1</strain>
    </source>
</reference>
<dbReference type="Pfam" id="PF02441">
    <property type="entry name" value="Flavoprotein"/>
    <property type="match status" value="1"/>
</dbReference>
<dbReference type="NCBIfam" id="TIGR00421">
    <property type="entry name" value="ubiX_pad"/>
    <property type="match status" value="1"/>
</dbReference>
<dbReference type="STRING" id="583356.Igag_1374"/>
<dbReference type="Proteomes" id="UP000001304">
    <property type="component" value="Chromosome"/>
</dbReference>
<evidence type="ECO:0000313" key="7">
    <source>
        <dbReference type="Proteomes" id="UP000001304"/>
    </source>
</evidence>
<dbReference type="InterPro" id="IPR003382">
    <property type="entry name" value="Flavoprotein"/>
</dbReference>